<dbReference type="KEGG" id="ccos:Pan44_39130"/>
<dbReference type="Proteomes" id="UP000315700">
    <property type="component" value="Chromosome"/>
</dbReference>
<reference evidence="1 2" key="1">
    <citation type="submission" date="2019-02" db="EMBL/GenBank/DDBJ databases">
        <title>Deep-cultivation of Planctomycetes and their phenomic and genomic characterization uncovers novel biology.</title>
        <authorList>
            <person name="Wiegand S."/>
            <person name="Jogler M."/>
            <person name="Boedeker C."/>
            <person name="Pinto D."/>
            <person name="Vollmers J."/>
            <person name="Rivas-Marin E."/>
            <person name="Kohn T."/>
            <person name="Peeters S.H."/>
            <person name="Heuer A."/>
            <person name="Rast P."/>
            <person name="Oberbeckmann S."/>
            <person name="Bunk B."/>
            <person name="Jeske O."/>
            <person name="Meyerdierks A."/>
            <person name="Storesund J.E."/>
            <person name="Kallscheuer N."/>
            <person name="Luecker S."/>
            <person name="Lage O.M."/>
            <person name="Pohl T."/>
            <person name="Merkel B.J."/>
            <person name="Hornburger P."/>
            <person name="Mueller R.-W."/>
            <person name="Bruemmer F."/>
            <person name="Labrenz M."/>
            <person name="Spormann A.M."/>
            <person name="Op den Camp H."/>
            <person name="Overmann J."/>
            <person name="Amann R."/>
            <person name="Jetten M.S.M."/>
            <person name="Mascher T."/>
            <person name="Medema M.H."/>
            <person name="Devos D.P."/>
            <person name="Kaster A.-K."/>
            <person name="Ovreas L."/>
            <person name="Rohde M."/>
            <person name="Galperin M.Y."/>
            <person name="Jogler C."/>
        </authorList>
    </citation>
    <scope>NUCLEOTIDE SEQUENCE [LARGE SCALE GENOMIC DNA]</scope>
    <source>
        <strain evidence="1 2">Pan44</strain>
    </source>
</reference>
<dbReference type="EMBL" id="CP036271">
    <property type="protein sequence ID" value="QDT55865.1"/>
    <property type="molecule type" value="Genomic_DNA"/>
</dbReference>
<sequence>MRPTDSHALTPAVLACSDTTFDWPQAFTTGPPLWKGLPLSHTITIKTQVRDPVAIRSACQRLNLPEPVVGRSQLFSTEATGWLVRLPAWHYPVVCDIATGQVQYDHFEGRWGDPAHLDRFLQAYAVEKATLEARRQGYSVAEHSLSDGSIKITVGVHT</sequence>
<dbReference type="AlphaFoldDB" id="A0A517SIC6"/>
<name>A0A517SIC6_9PLAN</name>
<proteinExistence type="predicted"/>
<dbReference type="InParanoid" id="A0A517SIC6"/>
<evidence type="ECO:0008006" key="3">
    <source>
        <dbReference type="Google" id="ProtNLM"/>
    </source>
</evidence>
<accession>A0A517SIC6</accession>
<gene>
    <name evidence="1" type="ORF">Pan44_39130</name>
</gene>
<evidence type="ECO:0000313" key="2">
    <source>
        <dbReference type="Proteomes" id="UP000315700"/>
    </source>
</evidence>
<organism evidence="1 2">
    <name type="scientific">Caulifigura coniformis</name>
    <dbReference type="NCBI Taxonomy" id="2527983"/>
    <lineage>
        <taxon>Bacteria</taxon>
        <taxon>Pseudomonadati</taxon>
        <taxon>Planctomycetota</taxon>
        <taxon>Planctomycetia</taxon>
        <taxon>Planctomycetales</taxon>
        <taxon>Planctomycetaceae</taxon>
        <taxon>Caulifigura</taxon>
    </lineage>
</organism>
<protein>
    <recommendedName>
        <fullName evidence="3">DUF1257 domain-containing protein</fullName>
    </recommendedName>
</protein>
<keyword evidence="2" id="KW-1185">Reference proteome</keyword>
<dbReference type="PROSITE" id="PS51257">
    <property type="entry name" value="PROKAR_LIPOPROTEIN"/>
    <property type="match status" value="1"/>
</dbReference>
<evidence type="ECO:0000313" key="1">
    <source>
        <dbReference type="EMBL" id="QDT55865.1"/>
    </source>
</evidence>